<dbReference type="Proteomes" id="UP000242146">
    <property type="component" value="Unassembled WGS sequence"/>
</dbReference>
<keyword evidence="6" id="KW-0677">Repeat</keyword>
<dbReference type="InterPro" id="IPR001357">
    <property type="entry name" value="BRCT_dom"/>
</dbReference>
<dbReference type="GO" id="GO:0005634">
    <property type="term" value="C:nucleus"/>
    <property type="evidence" value="ECO:0007669"/>
    <property type="project" value="UniProtKB-SubCell"/>
</dbReference>
<feature type="region of interest" description="Disordered" evidence="13">
    <location>
        <begin position="247"/>
        <end position="268"/>
    </location>
</feature>
<dbReference type="InterPro" id="IPR039503">
    <property type="entry name" value="BARD1_Znf-RING"/>
</dbReference>
<keyword evidence="11" id="KW-0539">Nucleus</keyword>
<feature type="domain" description="RING-type" evidence="14">
    <location>
        <begin position="14"/>
        <end position="53"/>
    </location>
</feature>
<evidence type="ECO:0000256" key="5">
    <source>
        <dbReference type="ARBA" id="ARBA00022723"/>
    </source>
</evidence>
<comment type="subcellular location">
    <subcellularLocation>
        <location evidence="2">Nucleus</location>
    </subcellularLocation>
</comment>
<dbReference type="Gene3D" id="3.30.40.10">
    <property type="entry name" value="Zinc/RING finger domain, C3HC4 (zinc finger)"/>
    <property type="match status" value="1"/>
</dbReference>
<organism evidence="17 18">
    <name type="scientific">Hesseltinella vesiculosa</name>
    <dbReference type="NCBI Taxonomy" id="101127"/>
    <lineage>
        <taxon>Eukaryota</taxon>
        <taxon>Fungi</taxon>
        <taxon>Fungi incertae sedis</taxon>
        <taxon>Mucoromycota</taxon>
        <taxon>Mucoromycotina</taxon>
        <taxon>Mucoromycetes</taxon>
        <taxon>Mucorales</taxon>
        <taxon>Cunninghamellaceae</taxon>
        <taxon>Hesseltinella</taxon>
    </lineage>
</organism>
<dbReference type="OrthoDB" id="549017at2759"/>
<dbReference type="PROSITE" id="PS50089">
    <property type="entry name" value="ZF_RING_2"/>
    <property type="match status" value="1"/>
</dbReference>
<dbReference type="InterPro" id="IPR036420">
    <property type="entry name" value="BRCT_dom_sf"/>
</dbReference>
<dbReference type="InterPro" id="IPR001841">
    <property type="entry name" value="Znf_RING"/>
</dbReference>
<dbReference type="SUPFAM" id="SSF57850">
    <property type="entry name" value="RING/U-box"/>
    <property type="match status" value="1"/>
</dbReference>
<feature type="region of interest" description="Disordered" evidence="13">
    <location>
        <begin position="126"/>
        <end position="162"/>
    </location>
</feature>
<dbReference type="InterPro" id="IPR001876">
    <property type="entry name" value="Znf_RanBP2"/>
</dbReference>
<keyword evidence="8 12" id="KW-0863">Zinc-finger</keyword>
<dbReference type="Pfam" id="PF14835">
    <property type="entry name" value="zf-RING_6"/>
    <property type="match status" value="1"/>
</dbReference>
<evidence type="ECO:0000256" key="10">
    <source>
        <dbReference type="ARBA" id="ARBA00023204"/>
    </source>
</evidence>
<evidence type="ECO:0000259" key="16">
    <source>
        <dbReference type="PROSITE" id="PS50199"/>
    </source>
</evidence>
<dbReference type="EMBL" id="MCGT01000005">
    <property type="protein sequence ID" value="ORX59602.1"/>
    <property type="molecule type" value="Genomic_DNA"/>
</dbReference>
<protein>
    <recommendedName>
        <fullName evidence="4">RanBP-type and C3HC4-type zinc finger-containing protein 1</fullName>
        <ecNumber evidence="3">2.3.2.31</ecNumber>
    </recommendedName>
</protein>
<dbReference type="STRING" id="101127.A0A1X2GRI3"/>
<keyword evidence="18" id="KW-1185">Reference proteome</keyword>
<sequence length="682" mass="74688">MLASILEIESLLKCTLCGNLLRSTRTISECGHGFCDNCIHDRLGKEGRCPTCDLPAYIKNLRKDPLQDSLVECVKSLKQHLADNIPGTMESADLFDSLLSPAIHFALPRASFPSVSFSPLPHIGHTPPALSQDASFPLQTPQQLRRRSSSQPTHASSLASVKQESVSGTMVFLFDDQGNLVLDPPHTHHAQSEPVAHPPASASHPPPHASPLQTRPRPISTPPESTPLPSLQEKSHMTPVLGALQIEEPSAPPSSSSAQSTAPPASASKHLPKTLVQMKPSAAALSNMNTLDLLSAMQSEDVMMEDSDEDMDIAASRTPPQPPRPTAAASPATPTPTSAPATLSKTNTKPVEASPFARPFDPPSSVPSLRQRPESLEETPPSKQAKVAEPTLPTAWKCPTCLFHNKPPVGKCVVCKTVFTDQDLIAAGSLSLDPSMRTMVVQSLDHDQDVLVESTLTMEPSPPELAPRTRLTFVATALTPEDEDFLYFPNPDPSHDSLPFDICEPTKRDYSKQMDTVTHVVTSANEQRFCKRTEKYLAGIVHGKWIVSTDWVRDSNEAGYWLPERDYEIQGDTTSGLTHGPQLGRERIEATEGAPFIDAKVKIYFDGFERGDDDHHLKSTLMELTGPQTVLPSRRLGDYHILVIHPANKRYTLKGSKQWRQVAQVHDDQWLLDRIARCQPIS</sequence>
<evidence type="ECO:0000256" key="6">
    <source>
        <dbReference type="ARBA" id="ARBA00022737"/>
    </source>
</evidence>
<feature type="region of interest" description="Disordered" evidence="13">
    <location>
        <begin position="182"/>
        <end position="232"/>
    </location>
</feature>
<evidence type="ECO:0000256" key="7">
    <source>
        <dbReference type="ARBA" id="ARBA00022763"/>
    </source>
</evidence>
<dbReference type="InterPro" id="IPR013083">
    <property type="entry name" value="Znf_RING/FYVE/PHD"/>
</dbReference>
<evidence type="ECO:0000256" key="12">
    <source>
        <dbReference type="PROSITE-ProRule" id="PRU00322"/>
    </source>
</evidence>
<dbReference type="Gene3D" id="3.40.50.10190">
    <property type="entry name" value="BRCT domain"/>
    <property type="match status" value="1"/>
</dbReference>
<evidence type="ECO:0000256" key="9">
    <source>
        <dbReference type="ARBA" id="ARBA00022833"/>
    </source>
</evidence>
<dbReference type="GO" id="GO:0045944">
    <property type="term" value="P:positive regulation of transcription by RNA polymerase II"/>
    <property type="evidence" value="ECO:0007669"/>
    <property type="project" value="TreeGrafter"/>
</dbReference>
<dbReference type="PROSITE" id="PS01358">
    <property type="entry name" value="ZF_RANBP2_1"/>
    <property type="match status" value="1"/>
</dbReference>
<dbReference type="InterPro" id="IPR036443">
    <property type="entry name" value="Znf_RanBP2_sf"/>
</dbReference>
<comment type="catalytic activity">
    <reaction evidence="1">
        <text>[E2 ubiquitin-conjugating enzyme]-S-ubiquitinyl-L-cysteine + [acceptor protein]-L-lysine = [E2 ubiquitin-conjugating enzyme]-L-cysteine + [acceptor protein]-N(6)-ubiquitinyl-L-lysine.</text>
        <dbReference type="EC" id="2.3.2.31"/>
    </reaction>
</comment>
<feature type="region of interest" description="Disordered" evidence="13">
    <location>
        <begin position="305"/>
        <end position="389"/>
    </location>
</feature>
<dbReference type="EC" id="2.3.2.31" evidence="3"/>
<evidence type="ECO:0000313" key="17">
    <source>
        <dbReference type="EMBL" id="ORX59602.1"/>
    </source>
</evidence>
<evidence type="ECO:0000256" key="11">
    <source>
        <dbReference type="ARBA" id="ARBA00023242"/>
    </source>
</evidence>
<dbReference type="SUPFAM" id="SSF52113">
    <property type="entry name" value="BRCT domain"/>
    <property type="match status" value="1"/>
</dbReference>
<reference evidence="17 18" key="1">
    <citation type="submission" date="2016-07" db="EMBL/GenBank/DDBJ databases">
        <title>Pervasive Adenine N6-methylation of Active Genes in Fungi.</title>
        <authorList>
            <consortium name="DOE Joint Genome Institute"/>
            <person name="Mondo S.J."/>
            <person name="Dannebaum R.O."/>
            <person name="Kuo R.C."/>
            <person name="Labutti K."/>
            <person name="Haridas S."/>
            <person name="Kuo A."/>
            <person name="Salamov A."/>
            <person name="Ahrendt S.R."/>
            <person name="Lipzen A."/>
            <person name="Sullivan W."/>
            <person name="Andreopoulos W.B."/>
            <person name="Clum A."/>
            <person name="Lindquist E."/>
            <person name="Daum C."/>
            <person name="Ramamoorthy G.K."/>
            <person name="Gryganskyi A."/>
            <person name="Culley D."/>
            <person name="Magnuson J.K."/>
            <person name="James T.Y."/>
            <person name="O'Malley M.A."/>
            <person name="Stajich J.E."/>
            <person name="Spatafora J.W."/>
            <person name="Visel A."/>
            <person name="Grigoriev I.V."/>
        </authorList>
    </citation>
    <scope>NUCLEOTIDE SEQUENCE [LARGE SCALE GENOMIC DNA]</scope>
    <source>
        <strain evidence="17 18">NRRL 3301</strain>
    </source>
</reference>
<name>A0A1X2GRI3_9FUNG</name>
<evidence type="ECO:0000256" key="13">
    <source>
        <dbReference type="SAM" id="MobiDB-lite"/>
    </source>
</evidence>
<evidence type="ECO:0000256" key="4">
    <source>
        <dbReference type="ARBA" id="ARBA00017887"/>
    </source>
</evidence>
<dbReference type="InterPro" id="IPR017907">
    <property type="entry name" value="Znf_RING_CS"/>
</dbReference>
<evidence type="ECO:0000256" key="8">
    <source>
        <dbReference type="ARBA" id="ARBA00022771"/>
    </source>
</evidence>
<dbReference type="PANTHER" id="PTHR13763">
    <property type="entry name" value="BREAST CANCER TYPE 1 SUSCEPTIBILITY PROTEIN BRCA1"/>
    <property type="match status" value="1"/>
</dbReference>
<dbReference type="SMART" id="SM00547">
    <property type="entry name" value="ZnF_RBZ"/>
    <property type="match status" value="1"/>
</dbReference>
<feature type="domain" description="BRCT" evidence="15">
    <location>
        <begin position="517"/>
        <end position="569"/>
    </location>
</feature>
<dbReference type="AlphaFoldDB" id="A0A1X2GRI3"/>
<dbReference type="GO" id="GO:0000724">
    <property type="term" value="P:double-strand break repair via homologous recombination"/>
    <property type="evidence" value="ECO:0007669"/>
    <property type="project" value="TreeGrafter"/>
</dbReference>
<gene>
    <name evidence="17" type="ORF">DM01DRAFT_1405120</name>
</gene>
<keyword evidence="10" id="KW-0234">DNA repair</keyword>
<feature type="compositionally biased region" description="Polar residues" evidence="13">
    <location>
        <begin position="132"/>
        <end position="162"/>
    </location>
</feature>
<feature type="compositionally biased region" description="Low complexity" evidence="13">
    <location>
        <begin position="253"/>
        <end position="268"/>
    </location>
</feature>
<evidence type="ECO:0000256" key="2">
    <source>
        <dbReference type="ARBA" id="ARBA00004123"/>
    </source>
</evidence>
<dbReference type="PROSITE" id="PS50172">
    <property type="entry name" value="BRCT"/>
    <property type="match status" value="1"/>
</dbReference>
<dbReference type="GO" id="GO:0061630">
    <property type="term" value="F:ubiquitin protein ligase activity"/>
    <property type="evidence" value="ECO:0007669"/>
    <property type="project" value="UniProtKB-EC"/>
</dbReference>
<keyword evidence="5" id="KW-0479">Metal-binding</keyword>
<evidence type="ECO:0000256" key="1">
    <source>
        <dbReference type="ARBA" id="ARBA00001798"/>
    </source>
</evidence>
<dbReference type="GO" id="GO:0008270">
    <property type="term" value="F:zinc ion binding"/>
    <property type="evidence" value="ECO:0007669"/>
    <property type="project" value="UniProtKB-KW"/>
</dbReference>
<dbReference type="Gene3D" id="4.10.1060.10">
    <property type="entry name" value="Zinc finger, RanBP2-type"/>
    <property type="match status" value="1"/>
</dbReference>
<keyword evidence="9" id="KW-0862">Zinc</keyword>
<feature type="domain" description="RanBP2-type" evidence="16">
    <location>
        <begin position="392"/>
        <end position="421"/>
    </location>
</feature>
<dbReference type="Pfam" id="PF00533">
    <property type="entry name" value="BRCT"/>
    <property type="match status" value="1"/>
</dbReference>
<evidence type="ECO:0000259" key="14">
    <source>
        <dbReference type="PROSITE" id="PS50089"/>
    </source>
</evidence>
<feature type="compositionally biased region" description="Low complexity" evidence="13">
    <location>
        <begin position="326"/>
        <end position="342"/>
    </location>
</feature>
<accession>A0A1X2GRI3</accession>
<dbReference type="PROSITE" id="PS50199">
    <property type="entry name" value="ZF_RANBP2_2"/>
    <property type="match status" value="1"/>
</dbReference>
<dbReference type="SUPFAM" id="SSF90209">
    <property type="entry name" value="Ran binding protein zinc finger-like"/>
    <property type="match status" value="1"/>
</dbReference>
<dbReference type="PANTHER" id="PTHR13763:SF0">
    <property type="entry name" value="BREAST CANCER TYPE 1 SUSCEPTIBILITY PROTEIN"/>
    <property type="match status" value="1"/>
</dbReference>
<dbReference type="InterPro" id="IPR031099">
    <property type="entry name" value="BRCA1-associated"/>
</dbReference>
<dbReference type="PROSITE" id="PS00518">
    <property type="entry name" value="ZF_RING_1"/>
    <property type="match status" value="1"/>
</dbReference>
<keyword evidence="7" id="KW-0227">DNA damage</keyword>
<proteinExistence type="predicted"/>
<evidence type="ECO:0000256" key="3">
    <source>
        <dbReference type="ARBA" id="ARBA00012251"/>
    </source>
</evidence>
<evidence type="ECO:0000313" key="18">
    <source>
        <dbReference type="Proteomes" id="UP000242146"/>
    </source>
</evidence>
<comment type="caution">
    <text evidence="17">The sequence shown here is derived from an EMBL/GenBank/DDBJ whole genome shotgun (WGS) entry which is preliminary data.</text>
</comment>
<evidence type="ECO:0000259" key="15">
    <source>
        <dbReference type="PROSITE" id="PS50172"/>
    </source>
</evidence>
<dbReference type="SMART" id="SM00184">
    <property type="entry name" value="RING"/>
    <property type="match status" value="1"/>
</dbReference>